<comment type="function">
    <text evidence="4">Component of the NOP7 complex, which is required for maturation of the 25S and 5.8S ribosomal RNAs and formation of the 60S ribosome.</text>
</comment>
<dbReference type="GO" id="GO:0000462">
    <property type="term" value="P:maturation of SSU-rRNA from tricistronic rRNA transcript (SSU-rRNA, 5.8S rRNA, LSU-rRNA)"/>
    <property type="evidence" value="ECO:0007669"/>
    <property type="project" value="EnsemblFungi"/>
</dbReference>
<name>A0A068SHK6_9FUNG</name>
<evidence type="ECO:0000256" key="2">
    <source>
        <dbReference type="ARBA" id="ARBA00022552"/>
    </source>
</evidence>
<evidence type="ECO:0000256" key="4">
    <source>
        <dbReference type="HAMAP-Rule" id="MF_03028"/>
    </source>
</evidence>
<dbReference type="HAMAP" id="MF_03028">
    <property type="entry name" value="Pescadillo"/>
    <property type="match status" value="1"/>
</dbReference>
<protein>
    <recommendedName>
        <fullName evidence="4">Pescadillo homolog</fullName>
    </recommendedName>
    <alternativeName>
        <fullName evidence="4">Nucleolar protein 7 homolog</fullName>
    </alternativeName>
</protein>
<dbReference type="STRING" id="1263082.A0A068SHK6"/>
<dbReference type="GO" id="GO:0030687">
    <property type="term" value="C:preribosome, large subunit precursor"/>
    <property type="evidence" value="ECO:0007669"/>
    <property type="project" value="UniProtKB-UniRule"/>
</dbReference>
<comment type="subunit">
    <text evidence="4">Component of the NOP7 complex, composed of ERB1, NOP7 and YTM1. Within the NOP7 complex ERB1 appears to interact directly with NOP7 and YTM1. The NOP7 complex also associates with the 66S pre-ribosome.</text>
</comment>
<evidence type="ECO:0000256" key="5">
    <source>
        <dbReference type="SAM" id="MobiDB-lite"/>
    </source>
</evidence>
<evidence type="ECO:0000259" key="6">
    <source>
        <dbReference type="PROSITE" id="PS50172"/>
    </source>
</evidence>
<keyword evidence="3 4" id="KW-0539">Nucleus</keyword>
<keyword evidence="1 4" id="KW-0690">Ribosome biogenesis</keyword>
<dbReference type="PANTHER" id="PTHR12221">
    <property type="entry name" value="PESCADILLO - RELATED"/>
    <property type="match status" value="1"/>
</dbReference>
<dbReference type="InterPro" id="IPR036420">
    <property type="entry name" value="BRCT_dom_sf"/>
</dbReference>
<evidence type="ECO:0000256" key="3">
    <source>
        <dbReference type="ARBA" id="ARBA00023242"/>
    </source>
</evidence>
<keyword evidence="2 4" id="KW-0698">rRNA processing</keyword>
<dbReference type="GO" id="GO:0005654">
    <property type="term" value="C:nucleoplasm"/>
    <property type="evidence" value="ECO:0007669"/>
    <property type="project" value="UniProtKB-SubCell"/>
</dbReference>
<gene>
    <name evidence="4" type="primary">NOP7</name>
    <name evidence="7" type="ORF">LCOR_12285.1</name>
</gene>
<feature type="compositionally biased region" description="Basic residues" evidence="5">
    <location>
        <begin position="545"/>
        <end position="556"/>
    </location>
</feature>
<dbReference type="GO" id="GO:0000463">
    <property type="term" value="P:maturation of LSU-rRNA from tricistronic rRNA transcript (SSU-rRNA, 5.8S rRNA, LSU-rRNA)"/>
    <property type="evidence" value="ECO:0007669"/>
    <property type="project" value="UniProtKB-UniRule"/>
</dbReference>
<feature type="domain" description="BRCT" evidence="6">
    <location>
        <begin position="320"/>
        <end position="413"/>
    </location>
</feature>
<comment type="subcellular location">
    <subcellularLocation>
        <location evidence="4">Nucleus</location>
        <location evidence="4">Nucleolus</location>
    </subcellularLocation>
    <subcellularLocation>
        <location evidence="4">Nucleus</location>
        <location evidence="4">Nucleoplasm</location>
    </subcellularLocation>
</comment>
<dbReference type="OrthoDB" id="10264910at2759"/>
<dbReference type="CDD" id="cd17709">
    <property type="entry name" value="BRCT_pescadillo_like"/>
    <property type="match status" value="1"/>
</dbReference>
<dbReference type="VEuPathDB" id="FungiDB:LCOR_12285.1"/>
<dbReference type="InterPro" id="IPR010613">
    <property type="entry name" value="PES"/>
</dbReference>
<proteinExistence type="inferred from homology"/>
<feature type="compositionally biased region" description="Basic residues" evidence="5">
    <location>
        <begin position="491"/>
        <end position="500"/>
    </location>
</feature>
<dbReference type="GO" id="GO:0000466">
    <property type="term" value="P:maturation of 5.8S rRNA from tricistronic rRNA transcript (SSU-rRNA, 5.8S rRNA, LSU-rRNA)"/>
    <property type="evidence" value="ECO:0007669"/>
    <property type="project" value="UniProtKB-UniRule"/>
</dbReference>
<reference evidence="7" key="1">
    <citation type="submission" date="2013-08" db="EMBL/GenBank/DDBJ databases">
        <title>Gene expansion shapes genome architecture in the human pathogen Lichtheimia corymbifera: an evolutionary genomics analysis in the ancient terrestrial Mucorales (Mucoromycotina).</title>
        <authorList>
            <person name="Schwartze V.U."/>
            <person name="Winter S."/>
            <person name="Shelest E."/>
            <person name="Marcet-Houben M."/>
            <person name="Horn F."/>
            <person name="Wehner S."/>
            <person name="Hoffmann K."/>
            <person name="Riege K."/>
            <person name="Sammeth M."/>
            <person name="Nowrousian M."/>
            <person name="Valiante V."/>
            <person name="Linde J."/>
            <person name="Jacobsen I.D."/>
            <person name="Marz M."/>
            <person name="Brakhage A.A."/>
            <person name="Gabaldon T."/>
            <person name="Bocker S."/>
            <person name="Voigt K."/>
        </authorList>
    </citation>
    <scope>NUCLEOTIDE SEQUENCE [LARGE SCALE GENOMIC DNA]</scope>
    <source>
        <strain evidence="7">FSU 9682</strain>
    </source>
</reference>
<dbReference type="SMART" id="SM00292">
    <property type="entry name" value="BRCT"/>
    <property type="match status" value="1"/>
</dbReference>
<dbReference type="GO" id="GO:0043021">
    <property type="term" value="F:ribonucleoprotein complex binding"/>
    <property type="evidence" value="ECO:0007669"/>
    <property type="project" value="UniProtKB-UniRule"/>
</dbReference>
<dbReference type="AlphaFoldDB" id="A0A068SHK6"/>
<feature type="region of interest" description="Disordered" evidence="5">
    <location>
        <begin position="534"/>
        <end position="556"/>
    </location>
</feature>
<dbReference type="Pfam" id="PF16589">
    <property type="entry name" value="BRCT_2"/>
    <property type="match status" value="1"/>
</dbReference>
<comment type="similarity">
    <text evidence="4">Belongs to the pescadillo family.</text>
</comment>
<comment type="caution">
    <text evidence="7">The sequence shown here is derived from an EMBL/GenBank/DDBJ whole genome shotgun (WGS) entry which is preliminary data.</text>
</comment>
<sequence>MAKIQKKGKKGAAATYITRQQALKKLQISLADFRRLCILKGIYPRQPKNHKKANKGSSAPATFYYVKDIQYLMHEPLLDKFRQYKTFARKLNKVLHKGDYSTAKSLEENHRPVYTLDHIVKERYPTFVDALRDLDDAISMLFLFSKMPADNKIKSRVVHDCQRLIAEFQAYVMKSRSLRKVFFSIKGIYYQAEIKGQTITWIVPYQFSQSTPTDVDFRVMLTFLEFYITLMGFVNFRLYNELNISYPPKLEASSGSIQLDNVPASLKQADDEEAAGADATTTLDEFKTVGSNANEEEEENEDAGAATLRQIQEHSQEVSSLRNLFSKCVFFLSRETPRYALEFMITSCGGQVSWDETVGANPPYPESDERITHHICDRPTVNNRVLSRAYIQPQWVADCINRRKLVRPSLYEPGKELPPHLSPFVEVKEGDYVPDDIEDDTAEQGTEEKENAAATNEATKNEDEIYEEELKAEAEGVTFSEYKGDGDDEKKKKKSAGKKRSATEIDEDAEQKEMAMGMMSIKQKKLYKIMKATNQRKADETAKLERKKRALKKSKN</sequence>
<dbReference type="FunFam" id="3.40.50.10190:FF:000002">
    <property type="entry name" value="Pescadillo homolog"/>
    <property type="match status" value="1"/>
</dbReference>
<dbReference type="EMBL" id="CBTN010000202">
    <property type="protein sequence ID" value="CDH61510.1"/>
    <property type="molecule type" value="Genomic_DNA"/>
</dbReference>
<dbReference type="GO" id="GO:0070545">
    <property type="term" value="C:PeBoW complex"/>
    <property type="evidence" value="ECO:0007669"/>
    <property type="project" value="EnsemblFungi"/>
</dbReference>
<evidence type="ECO:0000256" key="1">
    <source>
        <dbReference type="ARBA" id="ARBA00022517"/>
    </source>
</evidence>
<evidence type="ECO:0000313" key="8">
    <source>
        <dbReference type="Proteomes" id="UP000027586"/>
    </source>
</evidence>
<feature type="region of interest" description="Disordered" evidence="5">
    <location>
        <begin position="476"/>
        <end position="511"/>
    </location>
</feature>
<keyword evidence="8" id="KW-1185">Reference proteome</keyword>
<evidence type="ECO:0000313" key="7">
    <source>
        <dbReference type="EMBL" id="CDH61510.1"/>
    </source>
</evidence>
<dbReference type="PROSITE" id="PS50172">
    <property type="entry name" value="BRCT"/>
    <property type="match status" value="1"/>
</dbReference>
<dbReference type="PANTHER" id="PTHR12221:SF6">
    <property type="entry name" value="PESCADILLO HOMOLOG"/>
    <property type="match status" value="1"/>
</dbReference>
<dbReference type="Pfam" id="PF06732">
    <property type="entry name" value="Pescadillo_N"/>
    <property type="match status" value="1"/>
</dbReference>
<accession>A0A068SHK6</accession>
<feature type="region of interest" description="Disordered" evidence="5">
    <location>
        <begin position="435"/>
        <end position="462"/>
    </location>
</feature>
<dbReference type="InterPro" id="IPR001357">
    <property type="entry name" value="BRCT_dom"/>
</dbReference>
<dbReference type="GO" id="GO:0070180">
    <property type="term" value="F:large ribosomal subunit rRNA binding"/>
    <property type="evidence" value="ECO:0007669"/>
    <property type="project" value="EnsemblFungi"/>
</dbReference>
<dbReference type="SUPFAM" id="SSF52113">
    <property type="entry name" value="BRCT domain"/>
    <property type="match status" value="1"/>
</dbReference>
<organism evidence="7 8">
    <name type="scientific">Lichtheimia corymbifera JMRC:FSU:9682</name>
    <dbReference type="NCBI Taxonomy" id="1263082"/>
    <lineage>
        <taxon>Eukaryota</taxon>
        <taxon>Fungi</taxon>
        <taxon>Fungi incertae sedis</taxon>
        <taxon>Mucoromycota</taxon>
        <taxon>Mucoromycotina</taxon>
        <taxon>Mucoromycetes</taxon>
        <taxon>Mucorales</taxon>
        <taxon>Lichtheimiaceae</taxon>
        <taxon>Lichtheimia</taxon>
    </lineage>
</organism>
<dbReference type="Proteomes" id="UP000027586">
    <property type="component" value="Unassembled WGS sequence"/>
</dbReference>
<dbReference type="Gene3D" id="3.40.50.10190">
    <property type="entry name" value="BRCT domain"/>
    <property type="match status" value="1"/>
</dbReference>